<feature type="compositionally biased region" description="Low complexity" evidence="5">
    <location>
        <begin position="42"/>
        <end position="56"/>
    </location>
</feature>
<feature type="transmembrane region" description="Helical" evidence="6">
    <location>
        <begin position="177"/>
        <end position="199"/>
    </location>
</feature>
<evidence type="ECO:0000256" key="4">
    <source>
        <dbReference type="ARBA" id="ARBA00023136"/>
    </source>
</evidence>
<evidence type="ECO:0000313" key="8">
    <source>
        <dbReference type="EMBL" id="AEP16351.1"/>
    </source>
</evidence>
<proteinExistence type="predicted"/>
<name>G5CCW4_9BASI</name>
<feature type="transmembrane region" description="Helical" evidence="6">
    <location>
        <begin position="277"/>
        <end position="303"/>
    </location>
</feature>
<evidence type="ECO:0000256" key="5">
    <source>
        <dbReference type="SAM" id="MobiDB-lite"/>
    </source>
</evidence>
<feature type="transmembrane region" description="Helical" evidence="6">
    <location>
        <begin position="333"/>
        <end position="356"/>
    </location>
</feature>
<dbReference type="PANTHER" id="PTHR11863">
    <property type="entry name" value="STEROL DESATURASE"/>
    <property type="match status" value="1"/>
</dbReference>
<dbReference type="InterPro" id="IPR006694">
    <property type="entry name" value="Fatty_acid_hydroxylase"/>
</dbReference>
<dbReference type="AlphaFoldDB" id="G5CCW4"/>
<dbReference type="EMBL" id="JN039370">
    <property type="protein sequence ID" value="AEP16351.1"/>
    <property type="molecule type" value="Genomic_DNA"/>
</dbReference>
<dbReference type="GO" id="GO:0008610">
    <property type="term" value="P:lipid biosynthetic process"/>
    <property type="evidence" value="ECO:0007669"/>
    <property type="project" value="InterPro"/>
</dbReference>
<comment type="subcellular location">
    <subcellularLocation>
        <location evidence="1">Membrane</location>
    </subcellularLocation>
</comment>
<organism evidence="8">
    <name type="scientific">Pseudozyma flocculosa</name>
    <dbReference type="NCBI Taxonomy" id="84751"/>
    <lineage>
        <taxon>Eukaryota</taxon>
        <taxon>Fungi</taxon>
        <taxon>Dikarya</taxon>
        <taxon>Basidiomycota</taxon>
        <taxon>Ustilaginomycotina</taxon>
        <taxon>Ustilaginomycetes</taxon>
        <taxon>Ustilaginales</taxon>
        <taxon>Ustilaginaceae</taxon>
        <taxon>Pseudozyma</taxon>
    </lineage>
</organism>
<keyword evidence="3 6" id="KW-1133">Transmembrane helix</keyword>
<dbReference type="GO" id="GO:0016020">
    <property type="term" value="C:membrane"/>
    <property type="evidence" value="ECO:0007669"/>
    <property type="project" value="UniProtKB-SubCell"/>
</dbReference>
<gene>
    <name evidence="8" type="primary">ahd1</name>
</gene>
<reference evidence="8" key="1">
    <citation type="journal article" date="2011" name="Appl. Environ. Microbiol.">
        <title>Beta Hydroxylation of Glycolipids from Ustilago maydis and Pseudozyma flocculosa by an NADPH-Dependent beta-Hydroxylase.</title>
        <authorList>
            <person name="Teichmann B."/>
            <person name="Lefebvre F."/>
            <person name="Labbe C."/>
            <person name="Bolker M."/>
            <person name="Linne U."/>
            <person name="Belanger R.R."/>
        </authorList>
    </citation>
    <scope>NUCLEOTIDE SEQUENCE</scope>
    <source>
        <strain evidence="8">DAOM 196992</strain>
    </source>
</reference>
<accession>G5CCW4</accession>
<feature type="compositionally biased region" description="Low complexity" evidence="5">
    <location>
        <begin position="419"/>
        <end position="429"/>
    </location>
</feature>
<evidence type="ECO:0000256" key="2">
    <source>
        <dbReference type="ARBA" id="ARBA00022692"/>
    </source>
</evidence>
<feature type="compositionally biased region" description="Low complexity" evidence="5">
    <location>
        <begin position="1"/>
        <end position="17"/>
    </location>
</feature>
<feature type="domain" description="Fatty acid hydroxylase" evidence="7">
    <location>
        <begin position="222"/>
        <end position="318"/>
    </location>
</feature>
<dbReference type="GO" id="GO:0016491">
    <property type="term" value="F:oxidoreductase activity"/>
    <property type="evidence" value="ECO:0007669"/>
    <property type="project" value="InterPro"/>
</dbReference>
<keyword evidence="4 6" id="KW-0472">Membrane</keyword>
<sequence length="465" mass="51026">MATQTLSATSTSTSTATDGGDVKLRAGATAASLPAPAPPRPGTARDSASASASASSFPGHAYTLTPTEASLRSRRKWGYLRAIYDNTKLMSLTPHLVTISLTLAFNASPLAPPFYRWLNTHSRFTILVVHNYLINAAVQTACVALFTYSDLARRPSWVSRYKIQPHKSVTPAQYRKILGVVVWNMLVVNTLASLSFFPLAQWRGNPTSFETLPSPPRLLRDWAICLLATEVGFYAVHRALHHPRLYRHVHKLHHEFTAPCAAAATYAHWIEHYLSNLLPVFLGLVISRAHFSVMVLFFSGLLIGTHAHHSGYNSRYRRSLFPLFVYSRSPLTLIPLLLAVCLFTTYLPSVLPLFIGQSRSLAMRCRTIGTITRRWRTSAPRGCSTPSWAPTRLSGPGSERWMPPSTATASGPTRPPSRRSPASTATRTRANAKARARARARASEDACPTALDVGILGRCVFGPDG</sequence>
<feature type="transmembrane region" description="Helical" evidence="6">
    <location>
        <begin position="132"/>
        <end position="152"/>
    </location>
</feature>
<feature type="compositionally biased region" description="Low complexity" evidence="5">
    <location>
        <begin position="25"/>
        <end position="34"/>
    </location>
</feature>
<evidence type="ECO:0000259" key="7">
    <source>
        <dbReference type="Pfam" id="PF04116"/>
    </source>
</evidence>
<protein>
    <submittedName>
        <fullName evidence="8">Putative hydroxylase</fullName>
    </submittedName>
</protein>
<dbReference type="GO" id="GO:0005506">
    <property type="term" value="F:iron ion binding"/>
    <property type="evidence" value="ECO:0007669"/>
    <property type="project" value="InterPro"/>
</dbReference>
<evidence type="ECO:0000256" key="6">
    <source>
        <dbReference type="SAM" id="Phobius"/>
    </source>
</evidence>
<dbReference type="Pfam" id="PF04116">
    <property type="entry name" value="FA_hydroxylase"/>
    <property type="match status" value="1"/>
</dbReference>
<feature type="transmembrane region" description="Helical" evidence="6">
    <location>
        <begin position="89"/>
        <end position="112"/>
    </location>
</feature>
<dbReference type="InterPro" id="IPR050307">
    <property type="entry name" value="Sterol_Desaturase_Related"/>
</dbReference>
<evidence type="ECO:0000256" key="3">
    <source>
        <dbReference type="ARBA" id="ARBA00022989"/>
    </source>
</evidence>
<keyword evidence="2 6" id="KW-0812">Transmembrane</keyword>
<evidence type="ECO:0000256" key="1">
    <source>
        <dbReference type="ARBA" id="ARBA00004370"/>
    </source>
</evidence>
<feature type="region of interest" description="Disordered" evidence="5">
    <location>
        <begin position="377"/>
        <end position="445"/>
    </location>
</feature>
<feature type="compositionally biased region" description="Basic residues" evidence="5">
    <location>
        <begin position="430"/>
        <end position="440"/>
    </location>
</feature>
<feature type="region of interest" description="Disordered" evidence="5">
    <location>
        <begin position="1"/>
        <end position="56"/>
    </location>
</feature>